<keyword evidence="2 5" id="KW-0812">Transmembrane</keyword>
<gene>
    <name evidence="7" type="ORF">J2Z80_002276</name>
</gene>
<evidence type="ECO:0000256" key="2">
    <source>
        <dbReference type="ARBA" id="ARBA00022692"/>
    </source>
</evidence>
<comment type="similarity">
    <text evidence="5">Belongs to the ABC-2 integral membrane protein family.</text>
</comment>
<protein>
    <recommendedName>
        <fullName evidence="5">Transport permease protein</fullName>
    </recommendedName>
</protein>
<feature type="transmembrane region" description="Helical" evidence="5">
    <location>
        <begin position="87"/>
        <end position="105"/>
    </location>
</feature>
<feature type="transmembrane region" description="Helical" evidence="5">
    <location>
        <begin position="126"/>
        <end position="150"/>
    </location>
</feature>
<reference evidence="7" key="1">
    <citation type="submission" date="2021-03" db="EMBL/GenBank/DDBJ databases">
        <title>Genomic Encyclopedia of Type Strains, Phase IV (KMG-IV): sequencing the most valuable type-strain genomes for metagenomic binning, comparative biology and taxonomic classification.</title>
        <authorList>
            <person name="Goeker M."/>
        </authorList>
    </citation>
    <scope>NUCLEOTIDE SEQUENCE</scope>
    <source>
        <strain evidence="7">DSM 101588</strain>
    </source>
</reference>
<name>A0ABS4NGE5_9THEO</name>
<evidence type="ECO:0000256" key="4">
    <source>
        <dbReference type="ARBA" id="ARBA00023136"/>
    </source>
</evidence>
<dbReference type="RefSeq" id="WP_209454452.1">
    <property type="nucleotide sequence ID" value="NZ_JAGGLT010000026.1"/>
</dbReference>
<dbReference type="PIRSF" id="PIRSF006648">
    <property type="entry name" value="DrrB"/>
    <property type="match status" value="1"/>
</dbReference>
<feature type="domain" description="ABC transmembrane type-2" evidence="6">
    <location>
        <begin position="46"/>
        <end position="274"/>
    </location>
</feature>
<proteinExistence type="inferred from homology"/>
<keyword evidence="3 5" id="KW-1133">Transmembrane helix</keyword>
<accession>A0ABS4NGE5</accession>
<keyword evidence="8" id="KW-1185">Reference proteome</keyword>
<dbReference type="Proteomes" id="UP001166402">
    <property type="component" value="Unassembled WGS sequence"/>
</dbReference>
<dbReference type="PANTHER" id="PTHR43229:SF2">
    <property type="entry name" value="NODULATION PROTEIN J"/>
    <property type="match status" value="1"/>
</dbReference>
<evidence type="ECO:0000259" key="6">
    <source>
        <dbReference type="PROSITE" id="PS51012"/>
    </source>
</evidence>
<comment type="caution">
    <text evidence="7">The sequence shown here is derived from an EMBL/GenBank/DDBJ whole genome shotgun (WGS) entry which is preliminary data.</text>
</comment>
<dbReference type="InterPro" id="IPR047817">
    <property type="entry name" value="ABC2_TM_bact-type"/>
</dbReference>
<dbReference type="PANTHER" id="PTHR43229">
    <property type="entry name" value="NODULATION PROTEIN J"/>
    <property type="match status" value="1"/>
</dbReference>
<evidence type="ECO:0000313" key="7">
    <source>
        <dbReference type="EMBL" id="MBP2072733.1"/>
    </source>
</evidence>
<dbReference type="PRINTS" id="PR00164">
    <property type="entry name" value="ABC2TRNSPORT"/>
</dbReference>
<dbReference type="InterPro" id="IPR013525">
    <property type="entry name" value="ABC2_TM"/>
</dbReference>
<feature type="transmembrane region" description="Helical" evidence="5">
    <location>
        <begin position="48"/>
        <end position="67"/>
    </location>
</feature>
<organism evidence="7 8">
    <name type="scientific">Thermoanaerobacterium butyriciformans</name>
    <dbReference type="NCBI Taxonomy" id="1702242"/>
    <lineage>
        <taxon>Bacteria</taxon>
        <taxon>Bacillati</taxon>
        <taxon>Bacillota</taxon>
        <taxon>Clostridia</taxon>
        <taxon>Thermoanaerobacterales</taxon>
        <taxon>Thermoanaerobacteraceae</taxon>
        <taxon>Thermoanaerobacterium</taxon>
    </lineage>
</organism>
<evidence type="ECO:0000256" key="3">
    <source>
        <dbReference type="ARBA" id="ARBA00022989"/>
    </source>
</evidence>
<feature type="transmembrane region" description="Helical" evidence="5">
    <location>
        <begin position="193"/>
        <end position="214"/>
    </location>
</feature>
<keyword evidence="5" id="KW-0813">Transport</keyword>
<dbReference type="InterPro" id="IPR000412">
    <property type="entry name" value="ABC_2_transport"/>
</dbReference>
<dbReference type="InterPro" id="IPR051784">
    <property type="entry name" value="Nod_factor_ABC_transporter"/>
</dbReference>
<evidence type="ECO:0000313" key="8">
    <source>
        <dbReference type="Proteomes" id="UP001166402"/>
    </source>
</evidence>
<comment type="subcellular location">
    <subcellularLocation>
        <location evidence="5">Cell membrane</location>
        <topology evidence="5">Multi-pass membrane protein</topology>
    </subcellularLocation>
    <subcellularLocation>
        <location evidence="1">Membrane</location>
        <topology evidence="1">Multi-pass membrane protein</topology>
    </subcellularLocation>
</comment>
<feature type="transmembrane region" description="Helical" evidence="5">
    <location>
        <begin position="162"/>
        <end position="186"/>
    </location>
</feature>
<keyword evidence="4 5" id="KW-0472">Membrane</keyword>
<evidence type="ECO:0000256" key="1">
    <source>
        <dbReference type="ARBA" id="ARBA00004141"/>
    </source>
</evidence>
<feature type="transmembrane region" description="Helical" evidence="5">
    <location>
        <begin position="253"/>
        <end position="274"/>
    </location>
</feature>
<dbReference type="Pfam" id="PF01061">
    <property type="entry name" value="ABC2_membrane"/>
    <property type="match status" value="1"/>
</dbReference>
<keyword evidence="5" id="KW-1003">Cell membrane</keyword>
<sequence>MKQVNYAKESKDSVKTKSPLKIILDYIFNSFTIAEMEVRKLRHDPTELLTRAVQPVLWLLIFGQAFSRIRAIPTGNVNYQTFMAPGILAQSMMFISIFYGLSIIWDKDQGILQKLIAMPVPRAAFVTGKAFGAGIRAISQVIIILFLSYLLGLNIKWSLLNIIMSIFTIILGAAFFSSLSMALAAIVKSRERFMGIGQVITMPLFFASNAIYPIQIMPHWLQIIAKINPLSYVVELLRGYLINGSISGTGFDWLILILATVVIQVISAVLYPHIVT</sequence>
<dbReference type="EMBL" id="JAGGLT010000026">
    <property type="protein sequence ID" value="MBP2072733.1"/>
    <property type="molecule type" value="Genomic_DNA"/>
</dbReference>
<dbReference type="PROSITE" id="PS51012">
    <property type="entry name" value="ABC_TM2"/>
    <property type="match status" value="1"/>
</dbReference>
<evidence type="ECO:0000256" key="5">
    <source>
        <dbReference type="RuleBase" id="RU361157"/>
    </source>
</evidence>